<dbReference type="PROSITE" id="PS50127">
    <property type="entry name" value="UBC_2"/>
    <property type="match status" value="1"/>
</dbReference>
<proteinExistence type="predicted"/>
<name>A0A4V5NDN4_9PEZI</name>
<dbReference type="SMART" id="SM00212">
    <property type="entry name" value="UBCc"/>
    <property type="match status" value="1"/>
</dbReference>
<dbReference type="STRING" id="331657.A0A4V5NDN4"/>
<organism evidence="3 4">
    <name type="scientific">Cryomyces minteri</name>
    <dbReference type="NCBI Taxonomy" id="331657"/>
    <lineage>
        <taxon>Eukaryota</taxon>
        <taxon>Fungi</taxon>
        <taxon>Dikarya</taxon>
        <taxon>Ascomycota</taxon>
        <taxon>Pezizomycotina</taxon>
        <taxon>Dothideomycetes</taxon>
        <taxon>Dothideomycetes incertae sedis</taxon>
        <taxon>Cryomyces</taxon>
    </lineage>
</organism>
<dbReference type="Gene3D" id="3.10.110.10">
    <property type="entry name" value="Ubiquitin Conjugating Enzyme"/>
    <property type="match status" value="1"/>
</dbReference>
<keyword evidence="4" id="KW-1185">Reference proteome</keyword>
<evidence type="ECO:0000313" key="3">
    <source>
        <dbReference type="EMBL" id="TKA64039.1"/>
    </source>
</evidence>
<feature type="non-terminal residue" evidence="3">
    <location>
        <position position="1"/>
    </location>
</feature>
<dbReference type="CDD" id="cd00195">
    <property type="entry name" value="UBCc_UEV"/>
    <property type="match status" value="1"/>
</dbReference>
<dbReference type="InterPro" id="IPR000608">
    <property type="entry name" value="UBC"/>
</dbReference>
<comment type="caution">
    <text evidence="3">The sequence shown here is derived from an EMBL/GenBank/DDBJ whole genome shotgun (WGS) entry which is preliminary data.</text>
</comment>
<protein>
    <recommendedName>
        <fullName evidence="2">UBC core domain-containing protein</fullName>
    </recommendedName>
</protein>
<reference evidence="3 4" key="1">
    <citation type="submission" date="2017-03" db="EMBL/GenBank/DDBJ databases">
        <title>Genomes of endolithic fungi from Antarctica.</title>
        <authorList>
            <person name="Coleine C."/>
            <person name="Masonjones S."/>
            <person name="Stajich J.E."/>
        </authorList>
    </citation>
    <scope>NUCLEOTIDE SEQUENCE [LARGE SCALE GENOMIC DNA]</scope>
    <source>
        <strain evidence="3 4">CCFEE 5187</strain>
    </source>
</reference>
<dbReference type="SUPFAM" id="SSF54495">
    <property type="entry name" value="UBC-like"/>
    <property type="match status" value="1"/>
</dbReference>
<dbReference type="OrthoDB" id="1926878at2759"/>
<accession>A0A4V5NDN4</accession>
<dbReference type="AlphaFoldDB" id="A0A4V5NDN4"/>
<dbReference type="EMBL" id="NAJN01001321">
    <property type="protein sequence ID" value="TKA64039.1"/>
    <property type="molecule type" value="Genomic_DNA"/>
</dbReference>
<evidence type="ECO:0000259" key="2">
    <source>
        <dbReference type="PROSITE" id="PS50127"/>
    </source>
</evidence>
<evidence type="ECO:0000256" key="1">
    <source>
        <dbReference type="ARBA" id="ARBA00022786"/>
    </source>
</evidence>
<dbReference type="Proteomes" id="UP000308768">
    <property type="component" value="Unassembled WGS sequence"/>
</dbReference>
<evidence type="ECO:0000313" key="4">
    <source>
        <dbReference type="Proteomes" id="UP000308768"/>
    </source>
</evidence>
<dbReference type="PANTHER" id="PTHR24067">
    <property type="entry name" value="UBIQUITIN-CONJUGATING ENZYME E2"/>
    <property type="match status" value="1"/>
</dbReference>
<dbReference type="Pfam" id="PF00179">
    <property type="entry name" value="UQ_con"/>
    <property type="match status" value="1"/>
</dbReference>
<dbReference type="InterPro" id="IPR050113">
    <property type="entry name" value="Ub_conjugating_enzyme"/>
</dbReference>
<feature type="domain" description="UBC core" evidence="2">
    <location>
        <begin position="37"/>
        <end position="189"/>
    </location>
</feature>
<gene>
    <name evidence="3" type="ORF">B0A49_07362</name>
</gene>
<keyword evidence="1" id="KW-0833">Ubl conjugation pathway</keyword>
<sequence length="189" mass="21533">FHYTQLKRRLGVIRERLDAETKSWAEEGKTLAQKNSSLAVNLLGRFEQIVAAYKQNSSAMVEVELVDGNPFVWQLTLFGKPMTNLDGGLFKVRMCISPRYPDEQPRVAVETPLFHQRISKDGVLCYVPQQPDDAQSHIEAIVTAIEDESPRYDPRTLVNPEAAQLLWGSAQDKKLYNRKMRRSAQDSVE</sequence>
<dbReference type="InterPro" id="IPR016135">
    <property type="entry name" value="UBQ-conjugating_enzyme/RWD"/>
</dbReference>